<evidence type="ECO:0000256" key="3">
    <source>
        <dbReference type="ARBA" id="ARBA00008562"/>
    </source>
</evidence>
<comment type="pathway">
    <text evidence="2 12">Cofactor biosynthesis; NAD(+) biosynthesis; iminoaspartate from L-aspartate (oxidase route): step 1/1.</text>
</comment>
<dbReference type="GO" id="GO:0034628">
    <property type="term" value="P:'de novo' NAD+ biosynthetic process from L-aspartate"/>
    <property type="evidence" value="ECO:0007669"/>
    <property type="project" value="TreeGrafter"/>
</dbReference>
<feature type="active site" description="Proton acceptor" evidence="11">
    <location>
        <position position="280"/>
    </location>
</feature>
<keyword evidence="5 12" id="KW-0285">Flavoprotein</keyword>
<dbReference type="PIRSF" id="PIRSF000171">
    <property type="entry name" value="SDHA_APRA_LASPO"/>
    <property type="match status" value="1"/>
</dbReference>
<dbReference type="EMBL" id="PJNI01000001">
    <property type="protein sequence ID" value="PKR82144.1"/>
    <property type="molecule type" value="Genomic_DNA"/>
</dbReference>
<name>A0A2I0R6E0_9FLAO</name>
<accession>A0A2I0R6E0</accession>
<dbReference type="FunFam" id="3.90.700.10:FF:000002">
    <property type="entry name" value="L-aspartate oxidase"/>
    <property type="match status" value="1"/>
</dbReference>
<keyword evidence="6 12" id="KW-0662">Pyridine nucleotide biosynthesis</keyword>
<dbReference type="Pfam" id="PF00890">
    <property type="entry name" value="FAD_binding_2"/>
    <property type="match status" value="1"/>
</dbReference>
<evidence type="ECO:0000256" key="2">
    <source>
        <dbReference type="ARBA" id="ARBA00004950"/>
    </source>
</evidence>
<evidence type="ECO:0000256" key="11">
    <source>
        <dbReference type="PIRSR" id="PIRSR000171-1"/>
    </source>
</evidence>
<dbReference type="InterPro" id="IPR036188">
    <property type="entry name" value="FAD/NAD-bd_sf"/>
</dbReference>
<dbReference type="SUPFAM" id="SSF51905">
    <property type="entry name" value="FAD/NAD(P)-binding domain"/>
    <property type="match status" value="1"/>
</dbReference>
<dbReference type="PRINTS" id="PR00368">
    <property type="entry name" value="FADPNR"/>
</dbReference>
<gene>
    <name evidence="14" type="primary">nadB</name>
    <name evidence="14" type="ORF">CW751_02050</name>
</gene>
<evidence type="ECO:0000313" key="15">
    <source>
        <dbReference type="Proteomes" id="UP000236654"/>
    </source>
</evidence>
<dbReference type="InterPro" id="IPR003953">
    <property type="entry name" value="FAD-dep_OxRdtase_2_FAD-bd"/>
</dbReference>
<keyword evidence="8 12" id="KW-0560">Oxidoreductase</keyword>
<dbReference type="Proteomes" id="UP000236654">
    <property type="component" value="Unassembled WGS sequence"/>
</dbReference>
<dbReference type="PANTHER" id="PTHR42716:SF2">
    <property type="entry name" value="L-ASPARTATE OXIDASE, CHLOROPLASTIC"/>
    <property type="match status" value="1"/>
</dbReference>
<evidence type="ECO:0000256" key="7">
    <source>
        <dbReference type="ARBA" id="ARBA00022827"/>
    </source>
</evidence>
<comment type="catalytic activity">
    <reaction evidence="9">
        <text>L-aspartate + O2 = iminosuccinate + H2O2</text>
        <dbReference type="Rhea" id="RHEA:25876"/>
        <dbReference type="ChEBI" id="CHEBI:15379"/>
        <dbReference type="ChEBI" id="CHEBI:16240"/>
        <dbReference type="ChEBI" id="CHEBI:29991"/>
        <dbReference type="ChEBI" id="CHEBI:77875"/>
        <dbReference type="EC" id="1.4.3.16"/>
    </reaction>
    <physiologicalReaction direction="left-to-right" evidence="9">
        <dbReference type="Rhea" id="RHEA:25877"/>
    </physiologicalReaction>
</comment>
<dbReference type="AlphaFoldDB" id="A0A2I0R6E0"/>
<dbReference type="GO" id="GO:0005737">
    <property type="term" value="C:cytoplasm"/>
    <property type="evidence" value="ECO:0007669"/>
    <property type="project" value="UniProtKB-SubCell"/>
</dbReference>
<evidence type="ECO:0000256" key="9">
    <source>
        <dbReference type="ARBA" id="ARBA00048305"/>
    </source>
</evidence>
<evidence type="ECO:0000256" key="10">
    <source>
        <dbReference type="NCBIfam" id="TIGR00551"/>
    </source>
</evidence>
<keyword evidence="15" id="KW-1185">Reference proteome</keyword>
<comment type="subcellular location">
    <subcellularLocation>
        <location evidence="12">Cytoplasm</location>
    </subcellularLocation>
</comment>
<comment type="cofactor">
    <cofactor evidence="1 12">
        <name>FAD</name>
        <dbReference type="ChEBI" id="CHEBI:57692"/>
    </cofactor>
</comment>
<comment type="function">
    <text evidence="12">Catalyzes the oxidation of L-aspartate to iminoaspartate.</text>
</comment>
<comment type="similarity">
    <text evidence="3 12">Belongs to the FAD-dependent oxidoreductase 2 family. NadB subfamily.</text>
</comment>
<dbReference type="NCBIfam" id="TIGR00551">
    <property type="entry name" value="nadB"/>
    <property type="match status" value="1"/>
</dbReference>
<dbReference type="SUPFAM" id="SSF56425">
    <property type="entry name" value="Succinate dehydrogenase/fumarate reductase flavoprotein, catalytic domain"/>
    <property type="match status" value="1"/>
</dbReference>
<evidence type="ECO:0000256" key="8">
    <source>
        <dbReference type="ARBA" id="ARBA00023002"/>
    </source>
</evidence>
<dbReference type="PANTHER" id="PTHR42716">
    <property type="entry name" value="L-ASPARTATE OXIDASE"/>
    <property type="match status" value="1"/>
</dbReference>
<dbReference type="InterPro" id="IPR027477">
    <property type="entry name" value="Succ_DH/fumarate_Rdtase_cat_sf"/>
</dbReference>
<reference evidence="14 15" key="1">
    <citation type="submission" date="2017-12" db="EMBL/GenBank/DDBJ databases">
        <title>The draft genome sequence of Brumimicrobium saltpan LHR20.</title>
        <authorList>
            <person name="Do Z.-J."/>
            <person name="Luo H.-R."/>
        </authorList>
    </citation>
    <scope>NUCLEOTIDE SEQUENCE [LARGE SCALE GENOMIC DNA]</scope>
    <source>
        <strain evidence="14 15">LHR20</strain>
    </source>
</reference>
<proteinExistence type="inferred from homology"/>
<evidence type="ECO:0000256" key="6">
    <source>
        <dbReference type="ARBA" id="ARBA00022642"/>
    </source>
</evidence>
<sequence>MKTKFDILIVGAGIAGLSQALSLAEKEPTLKIGVISKSKLQETNTRMAQGGIAAVMSTQKDSYINHIEDTIKASQNKANAQVVKYVVEHAHDGIHQLENWGVKFDHFKNKYHLGLEGGHSKARILHVKDQTGAAVHDQLIAELSKHPSITVFEYSEVIELLLSETKEIAGAVLYNYEEKSTRILTAKIIVLATGGMGQVFQYTTNSSIASGDGIALAKNIGAEISNLKSIQFHPTAFKEQDKKQMFLISEAVRGAGAYVINENEERFLFKYDPRAELATRDIVSAAIYQELKNTATKNVYLDCRHFAKEVLENEFPYIYNYCLKAGYDLLQQAIPITPAAHYSCGGIQVDINGKTNVPQLYAIGECANTGLHGNNRLASNSLLEAIVFTKNMTESIVKELPKVTFQTLIKKSLNSLQLEHNSFDKINELRQQLRIQLTAYFIQKTEKEKKSLQELLLKCKNELKQLPTQELDVIHFKWHFDLVEELMV</sequence>
<dbReference type="OrthoDB" id="9806724at2"/>
<evidence type="ECO:0000256" key="1">
    <source>
        <dbReference type="ARBA" id="ARBA00001974"/>
    </source>
</evidence>
<keyword evidence="7 12" id="KW-0274">FAD</keyword>
<dbReference type="InterPro" id="IPR005288">
    <property type="entry name" value="NadB"/>
</dbReference>
<dbReference type="UniPathway" id="UPA00253">
    <property type="reaction ID" value="UER00326"/>
</dbReference>
<protein>
    <recommendedName>
        <fullName evidence="4 10">L-aspartate oxidase</fullName>
        <ecNumber evidence="4 10">1.4.3.16</ecNumber>
    </recommendedName>
</protein>
<feature type="domain" description="FAD-dependent oxidoreductase 2 FAD-binding" evidence="13">
    <location>
        <begin position="6"/>
        <end position="382"/>
    </location>
</feature>
<evidence type="ECO:0000313" key="14">
    <source>
        <dbReference type="EMBL" id="PKR82144.1"/>
    </source>
</evidence>
<evidence type="ECO:0000259" key="13">
    <source>
        <dbReference type="Pfam" id="PF00890"/>
    </source>
</evidence>
<organism evidence="14 15">
    <name type="scientific">Brumimicrobium salinarum</name>
    <dbReference type="NCBI Taxonomy" id="2058658"/>
    <lineage>
        <taxon>Bacteria</taxon>
        <taxon>Pseudomonadati</taxon>
        <taxon>Bacteroidota</taxon>
        <taxon>Flavobacteriia</taxon>
        <taxon>Flavobacteriales</taxon>
        <taxon>Crocinitomicaceae</taxon>
        <taxon>Brumimicrobium</taxon>
    </lineage>
</organism>
<evidence type="ECO:0000256" key="5">
    <source>
        <dbReference type="ARBA" id="ARBA00022630"/>
    </source>
</evidence>
<evidence type="ECO:0000256" key="4">
    <source>
        <dbReference type="ARBA" id="ARBA00012173"/>
    </source>
</evidence>
<dbReference type="Gene3D" id="3.50.50.60">
    <property type="entry name" value="FAD/NAD(P)-binding domain"/>
    <property type="match status" value="1"/>
</dbReference>
<comment type="caution">
    <text evidence="14">The sequence shown here is derived from an EMBL/GenBank/DDBJ whole genome shotgun (WGS) entry which is preliminary data.</text>
</comment>
<dbReference type="Gene3D" id="3.90.700.10">
    <property type="entry name" value="Succinate dehydrogenase/fumarate reductase flavoprotein, catalytic domain"/>
    <property type="match status" value="1"/>
</dbReference>
<dbReference type="EC" id="1.4.3.16" evidence="4 10"/>
<dbReference type="GO" id="GO:0008734">
    <property type="term" value="F:L-aspartate oxidase activity"/>
    <property type="evidence" value="ECO:0007669"/>
    <property type="project" value="UniProtKB-UniRule"/>
</dbReference>
<dbReference type="RefSeq" id="WP_101333289.1">
    <property type="nucleotide sequence ID" value="NZ_PJNI01000001.1"/>
</dbReference>
<evidence type="ECO:0000256" key="12">
    <source>
        <dbReference type="RuleBase" id="RU362049"/>
    </source>
</evidence>